<dbReference type="GO" id="GO:0016646">
    <property type="term" value="F:oxidoreductase activity, acting on the CH-NH group of donors, NAD or NADP as acceptor"/>
    <property type="evidence" value="ECO:0007669"/>
    <property type="project" value="TreeGrafter"/>
</dbReference>
<feature type="domain" description="NAD(P)-binding" evidence="1">
    <location>
        <begin position="8"/>
        <end position="192"/>
    </location>
</feature>
<evidence type="ECO:0000313" key="3">
    <source>
        <dbReference type="Proteomes" id="UP000242515"/>
    </source>
</evidence>
<sequence>MVSVAVVGASGQVGSRIVKELSQRGHKVTAIARQPESIPNLPNVSVVKGDITDTQVFIDTLAGHEVVVSAVKFAQVSPETLIDAVKASGVSRYLVVGGAGSLEVAPGQLLIDQPNFPEAYRQEARAGLDFLNRLREEKTLDWTFISPSALFEAGERTGNFRLGRDTLLSNEQGSRISYEDYATALVDEIEHPAHSRQRFTVGY</sequence>
<dbReference type="Pfam" id="PF13460">
    <property type="entry name" value="NAD_binding_10"/>
    <property type="match status" value="1"/>
</dbReference>
<dbReference type="SUPFAM" id="SSF51735">
    <property type="entry name" value="NAD(P)-binding Rossmann-fold domains"/>
    <property type="match status" value="1"/>
</dbReference>
<dbReference type="Gene3D" id="3.40.50.720">
    <property type="entry name" value="NAD(P)-binding Rossmann-like Domain"/>
    <property type="match status" value="1"/>
</dbReference>
<gene>
    <name evidence="2" type="ORF">SAMN05216522_101198</name>
</gene>
<dbReference type="PANTHER" id="PTHR43355">
    <property type="entry name" value="FLAVIN REDUCTASE (NADPH)"/>
    <property type="match status" value="1"/>
</dbReference>
<accession>A0A1H9DA07</accession>
<dbReference type="PANTHER" id="PTHR43355:SF2">
    <property type="entry name" value="FLAVIN REDUCTASE (NADPH)"/>
    <property type="match status" value="1"/>
</dbReference>
<name>A0A1H9DA07_9GAMM</name>
<dbReference type="EMBL" id="FOGC01000001">
    <property type="protein sequence ID" value="SEQ10179.1"/>
    <property type="molecule type" value="Genomic_DNA"/>
</dbReference>
<evidence type="ECO:0000313" key="2">
    <source>
        <dbReference type="EMBL" id="SEQ10179.1"/>
    </source>
</evidence>
<dbReference type="InterPro" id="IPR036291">
    <property type="entry name" value="NAD(P)-bd_dom_sf"/>
</dbReference>
<evidence type="ECO:0000259" key="1">
    <source>
        <dbReference type="Pfam" id="PF13460"/>
    </source>
</evidence>
<protein>
    <recommendedName>
        <fullName evidence="1">NAD(P)-binding domain-containing protein</fullName>
    </recommendedName>
</protein>
<dbReference type="RefSeq" id="WP_092671423.1">
    <property type="nucleotide sequence ID" value="NZ_FOGC01000001.1"/>
</dbReference>
<organism evidence="2 3">
    <name type="scientific">Rosenbergiella nectarea</name>
    <dbReference type="NCBI Taxonomy" id="988801"/>
    <lineage>
        <taxon>Bacteria</taxon>
        <taxon>Pseudomonadati</taxon>
        <taxon>Pseudomonadota</taxon>
        <taxon>Gammaproteobacteria</taxon>
        <taxon>Enterobacterales</taxon>
        <taxon>Erwiniaceae</taxon>
        <taxon>Rosenbergiella</taxon>
    </lineage>
</organism>
<dbReference type="InterPro" id="IPR016040">
    <property type="entry name" value="NAD(P)-bd_dom"/>
</dbReference>
<dbReference type="STRING" id="988801.SAMN05216522_101198"/>
<proteinExistence type="predicted"/>
<dbReference type="CDD" id="cd05244">
    <property type="entry name" value="BVR-B_like_SDR_a"/>
    <property type="match status" value="1"/>
</dbReference>
<dbReference type="Proteomes" id="UP000242515">
    <property type="component" value="Unassembled WGS sequence"/>
</dbReference>
<dbReference type="InterPro" id="IPR051606">
    <property type="entry name" value="Polyketide_Oxido-like"/>
</dbReference>
<dbReference type="AlphaFoldDB" id="A0A1H9DA07"/>
<reference evidence="3" key="1">
    <citation type="submission" date="2016-10" db="EMBL/GenBank/DDBJ databases">
        <authorList>
            <person name="Varghese N."/>
            <person name="Submissions S."/>
        </authorList>
    </citation>
    <scope>NUCLEOTIDE SEQUENCE [LARGE SCALE GENOMIC DNA]</scope>
    <source>
        <strain evidence="3">8N4</strain>
    </source>
</reference>
<keyword evidence="3" id="KW-1185">Reference proteome</keyword>
<dbReference type="OrthoDB" id="9787486at2"/>